<dbReference type="SUPFAM" id="SSF55166">
    <property type="entry name" value="Hedgehog/DD-peptidase"/>
    <property type="match status" value="1"/>
</dbReference>
<dbReference type="AlphaFoldDB" id="A0A6M3KYX6"/>
<evidence type="ECO:0008006" key="2">
    <source>
        <dbReference type="Google" id="ProtNLM"/>
    </source>
</evidence>
<evidence type="ECO:0000313" key="1">
    <source>
        <dbReference type="EMBL" id="QJA86624.1"/>
    </source>
</evidence>
<name>A0A6M3KYX6_9ZZZZ</name>
<organism evidence="1">
    <name type="scientific">viral metagenome</name>
    <dbReference type="NCBI Taxonomy" id="1070528"/>
    <lineage>
        <taxon>unclassified sequences</taxon>
        <taxon>metagenomes</taxon>
        <taxon>organismal metagenomes</taxon>
    </lineage>
</organism>
<accession>A0A6M3KYX6</accession>
<dbReference type="InterPro" id="IPR009045">
    <property type="entry name" value="Zn_M74/Hedgehog-like"/>
</dbReference>
<sequence>MIHWNQVRHFKKREFDDPLHPGSGELIDGMTLLMLDALRERTGWPIDTMWETGGCVDVNGSHGHADESLHRVDKGAKAVDFVFDTDEPPRKQFFYIASAGFSGIGVYTDWHNKGVLVPIGFHVDRRPIEICQWWRRMPDKRYVYFLK</sequence>
<reference evidence="1" key="1">
    <citation type="submission" date="2020-03" db="EMBL/GenBank/DDBJ databases">
        <title>The deep terrestrial virosphere.</title>
        <authorList>
            <person name="Holmfeldt K."/>
            <person name="Nilsson E."/>
            <person name="Simone D."/>
            <person name="Lopez-Fernandez M."/>
            <person name="Wu X."/>
            <person name="de Brujin I."/>
            <person name="Lundin D."/>
            <person name="Andersson A."/>
            <person name="Bertilsson S."/>
            <person name="Dopson M."/>
        </authorList>
    </citation>
    <scope>NUCLEOTIDE SEQUENCE</scope>
    <source>
        <strain evidence="1">MM415B03153</strain>
    </source>
</reference>
<gene>
    <name evidence="1" type="ORF">MM415B03153_0002</name>
</gene>
<dbReference type="EMBL" id="MT142648">
    <property type="protein sequence ID" value="QJA86624.1"/>
    <property type="molecule type" value="Genomic_DNA"/>
</dbReference>
<proteinExistence type="predicted"/>
<protein>
    <recommendedName>
        <fullName evidence="2">Peptidase</fullName>
    </recommendedName>
</protein>